<dbReference type="Proteomes" id="UP000728032">
    <property type="component" value="Unassembled WGS sequence"/>
</dbReference>
<dbReference type="PANTHER" id="PTHR43245">
    <property type="entry name" value="BIFUNCTIONAL POLYMYXIN RESISTANCE PROTEIN ARNA"/>
    <property type="match status" value="1"/>
</dbReference>
<organism evidence="2">
    <name type="scientific">Oppiella nova</name>
    <dbReference type="NCBI Taxonomy" id="334625"/>
    <lineage>
        <taxon>Eukaryota</taxon>
        <taxon>Metazoa</taxon>
        <taxon>Ecdysozoa</taxon>
        <taxon>Arthropoda</taxon>
        <taxon>Chelicerata</taxon>
        <taxon>Arachnida</taxon>
        <taxon>Acari</taxon>
        <taxon>Acariformes</taxon>
        <taxon>Sarcoptiformes</taxon>
        <taxon>Oribatida</taxon>
        <taxon>Brachypylina</taxon>
        <taxon>Oppioidea</taxon>
        <taxon>Oppiidae</taxon>
        <taxon>Oppiella</taxon>
    </lineage>
</organism>
<evidence type="ECO:0000259" key="1">
    <source>
        <dbReference type="Pfam" id="PF01370"/>
    </source>
</evidence>
<gene>
    <name evidence="2" type="ORF">ONB1V03_LOCUS6949</name>
</gene>
<evidence type="ECO:0000313" key="2">
    <source>
        <dbReference type="EMBL" id="CAD7648826.1"/>
    </source>
</evidence>
<dbReference type="EMBL" id="CAJPVJ010003350">
    <property type="protein sequence ID" value="CAG2167442.1"/>
    <property type="molecule type" value="Genomic_DNA"/>
</dbReference>
<protein>
    <recommendedName>
        <fullName evidence="1">NAD-dependent epimerase/dehydratase domain-containing protein</fullName>
    </recommendedName>
</protein>
<dbReference type="AlphaFoldDB" id="A0A7R9LY56"/>
<feature type="domain" description="NAD-dependent epimerase/dehydratase" evidence="1">
    <location>
        <begin position="16"/>
        <end position="189"/>
    </location>
</feature>
<dbReference type="EMBL" id="OC918175">
    <property type="protein sequence ID" value="CAD7648826.1"/>
    <property type="molecule type" value="Genomic_DNA"/>
</dbReference>
<keyword evidence="3" id="KW-1185">Reference proteome</keyword>
<dbReference type="PANTHER" id="PTHR43245:SF11">
    <property type="entry name" value="LD23561P"/>
    <property type="match status" value="1"/>
</dbReference>
<dbReference type="InterPro" id="IPR036291">
    <property type="entry name" value="NAD(P)-bd_dom_sf"/>
</dbReference>
<accession>A0A7R9LY56</accession>
<reference evidence="2" key="1">
    <citation type="submission" date="2020-11" db="EMBL/GenBank/DDBJ databases">
        <authorList>
            <person name="Tran Van P."/>
        </authorList>
    </citation>
    <scope>NUCLEOTIDE SEQUENCE</scope>
</reference>
<evidence type="ECO:0000313" key="3">
    <source>
        <dbReference type="Proteomes" id="UP000728032"/>
    </source>
</evidence>
<dbReference type="SUPFAM" id="SSF51735">
    <property type="entry name" value="NAD(P)-binding Rossmann-fold domains"/>
    <property type="match status" value="1"/>
</dbReference>
<sequence length="313" mass="36060">MEATDQLKYRFLVLGDSCRKAFEDDIGFDFVINLASETRCGHSDAVYEEGVYKLSINCAKEAAKQRVKRFVEISSAEFECESTTGLQESSPQLKPLTPLAKYKLKVENELKEIQDLDYVVLRPALVYGMGDRISLMPRIVISCVYKYLNESMKLLWQKDHKLHTIHVQDLCSAVWFCCLNGKPNDIYNVVDMGDTTQGSLNQILCDIFDIHCDYWGNNMSKIIVKSKGIEELVEEINEKHLLGWSELCGQHNITNTPINPYLYKEMLQNYSLCLNGEKLKSLGFTHKRPKMTKELILEIIKDYMEMQLFPKIL</sequence>
<dbReference type="OrthoDB" id="16464at2759"/>
<proteinExistence type="predicted"/>
<name>A0A7R9LY56_9ACAR</name>
<dbReference type="InterPro" id="IPR001509">
    <property type="entry name" value="Epimerase_deHydtase"/>
</dbReference>
<dbReference type="Pfam" id="PF01370">
    <property type="entry name" value="Epimerase"/>
    <property type="match status" value="1"/>
</dbReference>
<dbReference type="Gene3D" id="3.40.50.720">
    <property type="entry name" value="NAD(P)-binding Rossmann-like Domain"/>
    <property type="match status" value="1"/>
</dbReference>
<dbReference type="InterPro" id="IPR050177">
    <property type="entry name" value="Lipid_A_modif_metabolic_enz"/>
</dbReference>